<keyword evidence="4" id="KW-0274">FAD</keyword>
<keyword evidence="5" id="KW-0560">Oxidoreductase</keyword>
<dbReference type="NCBIfam" id="NF008425">
    <property type="entry name" value="PRK11259.1"/>
    <property type="match status" value="1"/>
</dbReference>
<dbReference type="EMBL" id="JAEAOA010000046">
    <property type="protein sequence ID" value="KAK3581737.1"/>
    <property type="molecule type" value="Genomic_DNA"/>
</dbReference>
<evidence type="ECO:0000256" key="1">
    <source>
        <dbReference type="ARBA" id="ARBA00001974"/>
    </source>
</evidence>
<feature type="domain" description="FAD dependent oxidoreductase" evidence="6">
    <location>
        <begin position="8"/>
        <end position="361"/>
    </location>
</feature>
<evidence type="ECO:0000256" key="3">
    <source>
        <dbReference type="ARBA" id="ARBA00022630"/>
    </source>
</evidence>
<dbReference type="PANTHER" id="PTHR10961">
    <property type="entry name" value="PEROXISOMAL SARCOSINE OXIDASE"/>
    <property type="match status" value="1"/>
</dbReference>
<evidence type="ECO:0000259" key="6">
    <source>
        <dbReference type="Pfam" id="PF01266"/>
    </source>
</evidence>
<dbReference type="InterPro" id="IPR036188">
    <property type="entry name" value="FAD/NAD-bd_sf"/>
</dbReference>
<evidence type="ECO:0000256" key="4">
    <source>
        <dbReference type="ARBA" id="ARBA00022827"/>
    </source>
</evidence>
<dbReference type="GO" id="GO:0050660">
    <property type="term" value="F:flavin adenine dinucleotide binding"/>
    <property type="evidence" value="ECO:0007669"/>
    <property type="project" value="InterPro"/>
</dbReference>
<proteinExistence type="inferred from homology"/>
<evidence type="ECO:0000313" key="8">
    <source>
        <dbReference type="Proteomes" id="UP001195483"/>
    </source>
</evidence>
<dbReference type="SUPFAM" id="SSF51905">
    <property type="entry name" value="FAD/NAD(P)-binding domain"/>
    <property type="match status" value="1"/>
</dbReference>
<evidence type="ECO:0000256" key="5">
    <source>
        <dbReference type="ARBA" id="ARBA00023002"/>
    </source>
</evidence>
<accession>A0AAE0RXV8</accession>
<reference evidence="7" key="3">
    <citation type="submission" date="2023-05" db="EMBL/GenBank/DDBJ databases">
        <authorList>
            <person name="Smith C.H."/>
        </authorList>
    </citation>
    <scope>NUCLEOTIDE SEQUENCE</scope>
    <source>
        <strain evidence="7">CHS0354</strain>
        <tissue evidence="7">Mantle</tissue>
    </source>
</reference>
<evidence type="ECO:0000256" key="2">
    <source>
        <dbReference type="ARBA" id="ARBA00010989"/>
    </source>
</evidence>
<dbReference type="Pfam" id="PF01266">
    <property type="entry name" value="DAO"/>
    <property type="match status" value="1"/>
</dbReference>
<dbReference type="InterPro" id="IPR006076">
    <property type="entry name" value="FAD-dep_OxRdtase"/>
</dbReference>
<dbReference type="Proteomes" id="UP001195483">
    <property type="component" value="Unassembled WGS sequence"/>
</dbReference>
<reference evidence="7" key="2">
    <citation type="journal article" date="2021" name="Genome Biol. Evol.">
        <title>Developing a high-quality reference genome for a parasitic bivalve with doubly uniparental inheritance (Bivalvia: Unionida).</title>
        <authorList>
            <person name="Smith C.H."/>
        </authorList>
    </citation>
    <scope>NUCLEOTIDE SEQUENCE</scope>
    <source>
        <strain evidence="7">CHS0354</strain>
        <tissue evidence="7">Mantle</tissue>
    </source>
</reference>
<reference evidence="7" key="1">
    <citation type="journal article" date="2021" name="Genome Biol. Evol.">
        <title>A High-Quality Reference Genome for a Parasitic Bivalve with Doubly Uniparental Inheritance (Bivalvia: Unionida).</title>
        <authorList>
            <person name="Smith C.H."/>
        </authorList>
    </citation>
    <scope>NUCLEOTIDE SEQUENCE</scope>
    <source>
        <strain evidence="7">CHS0354</strain>
    </source>
</reference>
<dbReference type="GO" id="GO:0008115">
    <property type="term" value="F:sarcosine oxidase activity"/>
    <property type="evidence" value="ECO:0007669"/>
    <property type="project" value="TreeGrafter"/>
</dbReference>
<dbReference type="GO" id="GO:0050031">
    <property type="term" value="F:L-pipecolate oxidase activity"/>
    <property type="evidence" value="ECO:0007669"/>
    <property type="project" value="TreeGrafter"/>
</dbReference>
<dbReference type="InterPro" id="IPR045170">
    <property type="entry name" value="MTOX"/>
</dbReference>
<dbReference type="SUPFAM" id="SSF54373">
    <property type="entry name" value="FAD-linked reductases, C-terminal domain"/>
    <property type="match status" value="1"/>
</dbReference>
<sequence length="385" mass="42934">MAGSAIYDAIVVGAGVEGLYTAYHLAKLEQKTLVLEQFPLPHCRGSSHGQSRITRMAYGDQDFYTVMMKEAYKLIEVLEKESGQQLFIQTGLLCIGQKNDPIVRGSAASLQQHGIPHERFGITELQQKFPMMSFPDSFGFVLDHSGGILKADKILQALQTQFKKYGGTLRDEEAVVNIDPGDYVTVQTTKGSYTAKNVILALGPWAPKFLSKLDLHLPLQPVRISVCYWKEKKPGQHSVDKFPVFLMEGGGGDFAVYGLPSQEYPGLVKICLHTGPKIDPDDRDTVDNRWVMDSIQQYIRNHFPQLHPIPAVVETCIYTNTPDHDFILDRHPKWRNVIIGAGFSGHGFKLAPVVGKVLAELAMGAKSSYDLNPFRIDRFKNTSKL</sequence>
<comment type="caution">
    <text evidence="7">The sequence shown here is derived from an EMBL/GenBank/DDBJ whole genome shotgun (WGS) entry which is preliminary data.</text>
</comment>
<comment type="similarity">
    <text evidence="2">Belongs to the MSOX/MTOX family.</text>
</comment>
<gene>
    <name evidence="7" type="ORF">CHS0354_000121</name>
</gene>
<dbReference type="AlphaFoldDB" id="A0AAE0RXV8"/>
<dbReference type="Gene3D" id="3.30.9.10">
    <property type="entry name" value="D-Amino Acid Oxidase, subunit A, domain 2"/>
    <property type="match status" value="1"/>
</dbReference>
<evidence type="ECO:0000313" key="7">
    <source>
        <dbReference type="EMBL" id="KAK3581737.1"/>
    </source>
</evidence>
<dbReference type="GO" id="GO:0005777">
    <property type="term" value="C:peroxisome"/>
    <property type="evidence" value="ECO:0007669"/>
    <property type="project" value="TreeGrafter"/>
</dbReference>
<keyword evidence="8" id="KW-1185">Reference proteome</keyword>
<dbReference type="Gene3D" id="3.50.50.60">
    <property type="entry name" value="FAD/NAD(P)-binding domain"/>
    <property type="match status" value="1"/>
</dbReference>
<dbReference type="PANTHER" id="PTHR10961:SF46">
    <property type="entry name" value="PEROXISOMAL SARCOSINE OXIDASE"/>
    <property type="match status" value="1"/>
</dbReference>
<dbReference type="GO" id="GO:0033514">
    <property type="term" value="P:L-lysine catabolic process to acetyl-CoA via L-pipecolate"/>
    <property type="evidence" value="ECO:0007669"/>
    <property type="project" value="TreeGrafter"/>
</dbReference>
<keyword evidence="3" id="KW-0285">Flavoprotein</keyword>
<comment type="cofactor">
    <cofactor evidence="1">
        <name>FAD</name>
        <dbReference type="ChEBI" id="CHEBI:57692"/>
    </cofactor>
</comment>
<organism evidence="7 8">
    <name type="scientific">Potamilus streckersoni</name>
    <dbReference type="NCBI Taxonomy" id="2493646"/>
    <lineage>
        <taxon>Eukaryota</taxon>
        <taxon>Metazoa</taxon>
        <taxon>Spiralia</taxon>
        <taxon>Lophotrochozoa</taxon>
        <taxon>Mollusca</taxon>
        <taxon>Bivalvia</taxon>
        <taxon>Autobranchia</taxon>
        <taxon>Heteroconchia</taxon>
        <taxon>Palaeoheterodonta</taxon>
        <taxon>Unionida</taxon>
        <taxon>Unionoidea</taxon>
        <taxon>Unionidae</taxon>
        <taxon>Ambleminae</taxon>
        <taxon>Lampsilini</taxon>
        <taxon>Potamilus</taxon>
    </lineage>
</organism>
<protein>
    <recommendedName>
        <fullName evidence="6">FAD dependent oxidoreductase domain-containing protein</fullName>
    </recommendedName>
</protein>
<name>A0AAE0RXV8_9BIVA</name>